<name>A0ABD3ELX0_9LAMI</name>
<feature type="compositionally biased region" description="Basic and acidic residues" evidence="1">
    <location>
        <begin position="171"/>
        <end position="180"/>
    </location>
</feature>
<dbReference type="PANTHER" id="PTHR34120">
    <property type="entry name" value="EXPRESSED PROTEIN"/>
    <property type="match status" value="1"/>
</dbReference>
<evidence type="ECO:0000313" key="2">
    <source>
        <dbReference type="EMBL" id="KAL3655236.1"/>
    </source>
</evidence>
<feature type="compositionally biased region" description="Basic residues" evidence="1">
    <location>
        <begin position="155"/>
        <end position="170"/>
    </location>
</feature>
<dbReference type="EMBL" id="JAVIJP010000002">
    <property type="protein sequence ID" value="KAL3655236.1"/>
    <property type="molecule type" value="Genomic_DNA"/>
</dbReference>
<dbReference type="PANTHER" id="PTHR34120:SF2">
    <property type="entry name" value="OS01G0860900 PROTEIN"/>
    <property type="match status" value="1"/>
</dbReference>
<comment type="caution">
    <text evidence="2">The sequence shown here is derived from an EMBL/GenBank/DDBJ whole genome shotgun (WGS) entry which is preliminary data.</text>
</comment>
<sequence length="288" mass="32289">MPQEDLQSTLVTAGEKLADDEPKKIDAIPDECSAAEAPPDFPPESFWLSKDAEYDWFDRNAFYERKDSTRGNSMNLNPHINPNSNSNSQRFSGNLKSKASMIGLPKSQKATFVGTKRRMCKPVNIKLFPKRSESVGKATTPIEPGSPKVSCMGRVRSKRSRRRSNSRRRSEKVAEVSRTGGEKEKTGFYSKVMGIFRSKKCHRKPSRSGSRKVVEVMVEKPVVVGSLRRNKSVTVKVREISVSDEPRAEIPGLGEMRRFASVRRSGSWTSEDFNLAVSAELDRSVDRS</sequence>
<dbReference type="Proteomes" id="UP001632038">
    <property type="component" value="Unassembled WGS sequence"/>
</dbReference>
<proteinExistence type="predicted"/>
<organism evidence="2 3">
    <name type="scientific">Castilleja foliolosa</name>
    <dbReference type="NCBI Taxonomy" id="1961234"/>
    <lineage>
        <taxon>Eukaryota</taxon>
        <taxon>Viridiplantae</taxon>
        <taxon>Streptophyta</taxon>
        <taxon>Embryophyta</taxon>
        <taxon>Tracheophyta</taxon>
        <taxon>Spermatophyta</taxon>
        <taxon>Magnoliopsida</taxon>
        <taxon>eudicotyledons</taxon>
        <taxon>Gunneridae</taxon>
        <taxon>Pentapetalae</taxon>
        <taxon>asterids</taxon>
        <taxon>lamiids</taxon>
        <taxon>Lamiales</taxon>
        <taxon>Orobanchaceae</taxon>
        <taxon>Pedicularideae</taxon>
        <taxon>Castillejinae</taxon>
        <taxon>Castilleja</taxon>
    </lineage>
</organism>
<evidence type="ECO:0000256" key="1">
    <source>
        <dbReference type="SAM" id="MobiDB-lite"/>
    </source>
</evidence>
<evidence type="ECO:0000313" key="3">
    <source>
        <dbReference type="Proteomes" id="UP001632038"/>
    </source>
</evidence>
<feature type="region of interest" description="Disordered" evidence="1">
    <location>
        <begin position="136"/>
        <end position="180"/>
    </location>
</feature>
<protein>
    <submittedName>
        <fullName evidence="2">Uncharacterized protein</fullName>
    </submittedName>
</protein>
<dbReference type="AlphaFoldDB" id="A0ABD3ELX0"/>
<keyword evidence="3" id="KW-1185">Reference proteome</keyword>
<reference evidence="3" key="1">
    <citation type="journal article" date="2024" name="IScience">
        <title>Strigolactones Initiate the Formation of Haustorium-like Structures in Castilleja.</title>
        <authorList>
            <person name="Buerger M."/>
            <person name="Peterson D."/>
            <person name="Chory J."/>
        </authorList>
    </citation>
    <scope>NUCLEOTIDE SEQUENCE [LARGE SCALE GENOMIC DNA]</scope>
</reference>
<accession>A0ABD3ELX0</accession>
<feature type="compositionally biased region" description="Low complexity" evidence="1">
    <location>
        <begin position="75"/>
        <end position="88"/>
    </location>
</feature>
<feature type="region of interest" description="Disordered" evidence="1">
    <location>
        <begin position="68"/>
        <end position="89"/>
    </location>
</feature>
<gene>
    <name evidence="2" type="ORF">CASFOL_001022</name>
</gene>